<dbReference type="Pfam" id="PF12441">
    <property type="entry name" value="CopG_antitoxin"/>
    <property type="match status" value="1"/>
</dbReference>
<dbReference type="Proteomes" id="UP000176228">
    <property type="component" value="Unassembled WGS sequence"/>
</dbReference>
<dbReference type="EMBL" id="MFJU01000042">
    <property type="protein sequence ID" value="OGG32896.1"/>
    <property type="molecule type" value="Genomic_DNA"/>
</dbReference>
<dbReference type="AlphaFoldDB" id="A0A1F6B7I7"/>
<evidence type="ECO:0000313" key="2">
    <source>
        <dbReference type="Proteomes" id="UP000176228"/>
    </source>
</evidence>
<dbReference type="STRING" id="1798391.A2968_06510"/>
<reference evidence="1 2" key="1">
    <citation type="journal article" date="2016" name="Nat. Commun.">
        <title>Thousands of microbial genomes shed light on interconnected biogeochemical processes in an aquifer system.</title>
        <authorList>
            <person name="Anantharaman K."/>
            <person name="Brown C.T."/>
            <person name="Hug L.A."/>
            <person name="Sharon I."/>
            <person name="Castelle C.J."/>
            <person name="Probst A.J."/>
            <person name="Thomas B.C."/>
            <person name="Singh A."/>
            <person name="Wilkins M.J."/>
            <person name="Karaoz U."/>
            <person name="Brodie E.L."/>
            <person name="Williams K.H."/>
            <person name="Hubbard S.S."/>
            <person name="Banfield J.F."/>
        </authorList>
    </citation>
    <scope>NUCLEOTIDE SEQUENCE [LARGE SCALE GENOMIC DNA]</scope>
</reference>
<proteinExistence type="predicted"/>
<evidence type="ECO:0000313" key="1">
    <source>
        <dbReference type="EMBL" id="OGG32896.1"/>
    </source>
</evidence>
<dbReference type="InterPro" id="IPR022148">
    <property type="entry name" value="CopG_antitoxin"/>
</dbReference>
<evidence type="ECO:0008006" key="3">
    <source>
        <dbReference type="Google" id="ProtNLM"/>
    </source>
</evidence>
<comment type="caution">
    <text evidence="1">The sequence shown here is derived from an EMBL/GenBank/DDBJ whole genome shotgun (WGS) entry which is preliminary data.</text>
</comment>
<name>A0A1F6B7I7_9BACT</name>
<gene>
    <name evidence="1" type="ORF">A2968_06510</name>
</gene>
<accession>A0A1F6B7I7</accession>
<organism evidence="1 2">
    <name type="scientific">Candidatus Gottesmanbacteria bacterium RIFCSPLOWO2_01_FULL_42_22</name>
    <dbReference type="NCBI Taxonomy" id="1798391"/>
    <lineage>
        <taxon>Bacteria</taxon>
        <taxon>Candidatus Gottesmaniibacteriota</taxon>
    </lineage>
</organism>
<sequence length="93" mass="10799">MKQIKKLPKFKNEDEERDFFARHDLTDYFDMSQAIINPVLQNLKPSTRTVSIRLPESLIAALKTLANKRDVPYQSLVKIILSEKVKQELGLNQ</sequence>
<protein>
    <recommendedName>
        <fullName evidence="3">CopG family transcriptional regulator</fullName>
    </recommendedName>
</protein>